<dbReference type="Proteomes" id="UP000186323">
    <property type="component" value="Chromosome I"/>
</dbReference>
<evidence type="ECO:0000313" key="2">
    <source>
        <dbReference type="Proteomes" id="UP000186323"/>
    </source>
</evidence>
<name>A0A1K1LGC2_9BACT</name>
<dbReference type="EMBL" id="LT630450">
    <property type="protein sequence ID" value="SFV73761.1"/>
    <property type="molecule type" value="Genomic_DNA"/>
</dbReference>
<gene>
    <name evidence="1" type="ORF">DESPIGER_1936</name>
</gene>
<accession>A0A1K1LGC2</accession>
<sequence>MALKGPFASFPIAKYNDFLLPRSHAVAEKAIFTPEDASFFSIW</sequence>
<keyword evidence="2" id="KW-1185">Reference proteome</keyword>
<proteinExistence type="predicted"/>
<evidence type="ECO:0000313" key="1">
    <source>
        <dbReference type="EMBL" id="SFV73761.1"/>
    </source>
</evidence>
<dbReference type="KEGG" id="dpg:DESPIGER_1936"/>
<reference evidence="2" key="1">
    <citation type="submission" date="2016-10" db="EMBL/GenBank/DDBJ databases">
        <authorList>
            <person name="Wegmann U."/>
        </authorList>
    </citation>
    <scope>NUCLEOTIDE SEQUENCE [LARGE SCALE GENOMIC DNA]</scope>
</reference>
<organism evidence="1 2">
    <name type="scientific">Desulfovibrio piger</name>
    <dbReference type="NCBI Taxonomy" id="901"/>
    <lineage>
        <taxon>Bacteria</taxon>
        <taxon>Pseudomonadati</taxon>
        <taxon>Thermodesulfobacteriota</taxon>
        <taxon>Desulfovibrionia</taxon>
        <taxon>Desulfovibrionales</taxon>
        <taxon>Desulfovibrionaceae</taxon>
        <taxon>Desulfovibrio</taxon>
    </lineage>
</organism>
<protein>
    <submittedName>
        <fullName evidence="1">Uncharacterized protein</fullName>
    </submittedName>
</protein>
<dbReference type="AlphaFoldDB" id="A0A1K1LGC2"/>